<proteinExistence type="predicted"/>
<evidence type="ECO:0000313" key="2">
    <source>
        <dbReference type="Proteomes" id="UP000265618"/>
    </source>
</evidence>
<evidence type="ECO:0000313" key="1">
    <source>
        <dbReference type="EMBL" id="GIQ91343.1"/>
    </source>
</evidence>
<comment type="caution">
    <text evidence="1">The sequence shown here is derived from an EMBL/GenBank/DDBJ whole genome shotgun (WGS) entry which is preliminary data.</text>
</comment>
<organism evidence="1 2">
    <name type="scientific">Kipferlia bialata</name>
    <dbReference type="NCBI Taxonomy" id="797122"/>
    <lineage>
        <taxon>Eukaryota</taxon>
        <taxon>Metamonada</taxon>
        <taxon>Carpediemonas-like organisms</taxon>
        <taxon>Kipferlia</taxon>
    </lineage>
</organism>
<keyword evidence="2" id="KW-1185">Reference proteome</keyword>
<feature type="non-terminal residue" evidence="1">
    <location>
        <position position="1"/>
    </location>
</feature>
<reference evidence="1 2" key="1">
    <citation type="journal article" date="2018" name="PLoS ONE">
        <title>The draft genome of Kipferlia bialata reveals reductive genome evolution in fornicate parasites.</title>
        <authorList>
            <person name="Tanifuji G."/>
            <person name="Takabayashi S."/>
            <person name="Kume K."/>
            <person name="Takagi M."/>
            <person name="Nakayama T."/>
            <person name="Kamikawa R."/>
            <person name="Inagaki Y."/>
            <person name="Hashimoto T."/>
        </authorList>
    </citation>
    <scope>NUCLEOTIDE SEQUENCE [LARGE SCALE GENOMIC DNA]</scope>
    <source>
        <strain evidence="1">NY0173</strain>
    </source>
</reference>
<dbReference type="AlphaFoldDB" id="A0A9K3DCF9"/>
<name>A0A9K3DCF9_9EUKA</name>
<dbReference type="EMBL" id="BDIP01007547">
    <property type="protein sequence ID" value="GIQ91343.1"/>
    <property type="molecule type" value="Genomic_DNA"/>
</dbReference>
<gene>
    <name evidence="1" type="ORF">KIPB_014550</name>
</gene>
<accession>A0A9K3DCF9</accession>
<protein>
    <submittedName>
        <fullName evidence="1">Uncharacterized protein</fullName>
    </submittedName>
</protein>
<sequence>MSSSVRALNFSVIGHEKQCVADILTALQCTNSVIEFPAADKDPAVSIALHECTIEDRDETHFGALVVYSLSSEESFASATAALGTLFGGTPPSVVLLLGLLDGERE</sequence>
<dbReference type="Proteomes" id="UP000265618">
    <property type="component" value="Unassembled WGS sequence"/>
</dbReference>